<organism evidence="3 4">
    <name type="scientific">Daldinia eschscholtzii</name>
    <dbReference type="NCBI Taxonomy" id="292717"/>
    <lineage>
        <taxon>Eukaryota</taxon>
        <taxon>Fungi</taxon>
        <taxon>Dikarya</taxon>
        <taxon>Ascomycota</taxon>
        <taxon>Pezizomycotina</taxon>
        <taxon>Sordariomycetes</taxon>
        <taxon>Xylariomycetidae</taxon>
        <taxon>Xylariales</taxon>
        <taxon>Hypoxylaceae</taxon>
        <taxon>Daldinia</taxon>
    </lineage>
</organism>
<evidence type="ECO:0000259" key="2">
    <source>
        <dbReference type="Pfam" id="PF07859"/>
    </source>
</evidence>
<feature type="domain" description="Alpha/beta hydrolase fold-3" evidence="2">
    <location>
        <begin position="92"/>
        <end position="308"/>
    </location>
</feature>
<evidence type="ECO:0000313" key="3">
    <source>
        <dbReference type="EMBL" id="KAK6953298.1"/>
    </source>
</evidence>
<dbReference type="GO" id="GO:0016787">
    <property type="term" value="F:hydrolase activity"/>
    <property type="evidence" value="ECO:0007669"/>
    <property type="project" value="UniProtKB-KW"/>
</dbReference>
<proteinExistence type="predicted"/>
<dbReference type="Gene3D" id="3.40.50.1820">
    <property type="entry name" value="alpha/beta hydrolase"/>
    <property type="match status" value="1"/>
</dbReference>
<reference evidence="3 4" key="1">
    <citation type="journal article" date="2024" name="Front Chem Biol">
        <title>Unveiling the potential of Daldinia eschscholtzii MFLUCC 19-0629 through bioactivity and bioinformatics studies for enhanced sustainable agriculture production.</title>
        <authorList>
            <person name="Brooks S."/>
            <person name="Weaver J.A."/>
            <person name="Klomchit A."/>
            <person name="Alharthi S.A."/>
            <person name="Onlamun T."/>
            <person name="Nurani R."/>
            <person name="Vong T.K."/>
            <person name="Alberti F."/>
            <person name="Greco C."/>
        </authorList>
    </citation>
    <scope>NUCLEOTIDE SEQUENCE [LARGE SCALE GENOMIC DNA]</scope>
    <source>
        <strain evidence="3">MFLUCC 19-0629</strain>
    </source>
</reference>
<evidence type="ECO:0000313" key="4">
    <source>
        <dbReference type="Proteomes" id="UP001369815"/>
    </source>
</evidence>
<protein>
    <recommendedName>
        <fullName evidence="2">Alpha/beta hydrolase fold-3 domain-containing protein</fullName>
    </recommendedName>
</protein>
<dbReference type="Proteomes" id="UP001369815">
    <property type="component" value="Unassembled WGS sequence"/>
</dbReference>
<dbReference type="AlphaFoldDB" id="A0AAX6MKW9"/>
<keyword evidence="4" id="KW-1185">Reference proteome</keyword>
<dbReference type="EMBL" id="JBANMG010000005">
    <property type="protein sequence ID" value="KAK6953298.1"/>
    <property type="molecule type" value="Genomic_DNA"/>
</dbReference>
<keyword evidence="1" id="KW-0378">Hydrolase</keyword>
<dbReference type="InterPro" id="IPR029058">
    <property type="entry name" value="AB_hydrolase_fold"/>
</dbReference>
<accession>A0AAX6MKW9</accession>
<name>A0AAX6MKW9_9PEZI</name>
<sequence length="333" mass="36653">MAAQKHNLKYEPEFAAFWAKLAGAGGEIPEQSLEELREANDTFMRTMFAQFTPVPSVIRTKHSTKSYDGAEIDVYRYATEEQRSSKTPLPAVLHIHGGGMMGGSVEIFKPYIENLVDRSGIQFFAVEYRLAPENPHPAPVEDSYAALKWIIDNAAEFNVDATRLAVMGDSAGAGLSAGVSLLARDRGLQPPLKKQILVYPMLDDRTIFAYHAPEYQSPLKELVILNTNTLVRCWEYLLGKDKAGKPEADVSPYAAPSRAKDLSGLPAAYIEVGNLDWFRDESIDYAKRLSDAHTEVELHILPGVPHGFEVAGAISTAKKAVDLRVDAIKAIAH</sequence>
<comment type="caution">
    <text evidence="3">The sequence shown here is derived from an EMBL/GenBank/DDBJ whole genome shotgun (WGS) entry which is preliminary data.</text>
</comment>
<evidence type="ECO:0000256" key="1">
    <source>
        <dbReference type="ARBA" id="ARBA00022801"/>
    </source>
</evidence>
<dbReference type="Pfam" id="PF07859">
    <property type="entry name" value="Abhydrolase_3"/>
    <property type="match status" value="1"/>
</dbReference>
<dbReference type="InterPro" id="IPR013094">
    <property type="entry name" value="AB_hydrolase_3"/>
</dbReference>
<dbReference type="SUPFAM" id="SSF53474">
    <property type="entry name" value="alpha/beta-Hydrolases"/>
    <property type="match status" value="1"/>
</dbReference>
<dbReference type="InterPro" id="IPR050300">
    <property type="entry name" value="GDXG_lipolytic_enzyme"/>
</dbReference>
<gene>
    <name evidence="3" type="ORF">Daesc_005599</name>
</gene>
<dbReference type="PANTHER" id="PTHR48081">
    <property type="entry name" value="AB HYDROLASE SUPERFAMILY PROTEIN C4A8.06C"/>
    <property type="match status" value="1"/>
</dbReference>
<dbReference type="PANTHER" id="PTHR48081:SF8">
    <property type="entry name" value="ALPHA_BETA HYDROLASE FOLD-3 DOMAIN-CONTAINING PROTEIN-RELATED"/>
    <property type="match status" value="1"/>
</dbReference>